<sequence length="284" mass="31815">MFNTMLNDQKKFMVLTILSFLLGSSLFFVNSTPTRSEKPTELIPTVFVHGFKGGPASFNTMLDRFESNNWGTKRMIIYVSDSGDIRTRGNIPHTMNPFIQVIFENNRASIANQTNWIKKIMRKLNQDYAISKLNLVGHSMGGLATTNFLLNNQDGNYPDVEKLVAIGTPFLGISLNDYFSMNTGAATIDLQVNSNALVTMLNSKENFDQYVHSLSIAGVINNNAKEIDEWDGLVTKPSAHGLKNIVPQKNYYKKTLSDPLATHSGLHEHKDVDQAVAKFLWNLH</sequence>
<dbReference type="RefSeq" id="WP_204711886.1">
    <property type="nucleotide sequence ID" value="NZ_JBHSZV010000051.1"/>
</dbReference>
<protein>
    <submittedName>
        <fullName evidence="1">Alpha/beta hydrolase</fullName>
    </submittedName>
</protein>
<reference evidence="2" key="1">
    <citation type="journal article" date="2019" name="Int. J. Syst. Evol. Microbiol.">
        <title>The Global Catalogue of Microorganisms (GCM) 10K type strain sequencing project: providing services to taxonomists for standard genome sequencing and annotation.</title>
        <authorList>
            <consortium name="The Broad Institute Genomics Platform"/>
            <consortium name="The Broad Institute Genome Sequencing Center for Infectious Disease"/>
            <person name="Wu L."/>
            <person name="Ma J."/>
        </authorList>
    </citation>
    <scope>NUCLEOTIDE SEQUENCE [LARGE SCALE GENOMIC DNA]</scope>
    <source>
        <strain evidence="2">CGMCC 4.1621</strain>
    </source>
</reference>
<organism evidence="1 2">
    <name type="scientific">Halobacillus seohaensis</name>
    <dbReference type="NCBI Taxonomy" id="447421"/>
    <lineage>
        <taxon>Bacteria</taxon>
        <taxon>Bacillati</taxon>
        <taxon>Bacillota</taxon>
        <taxon>Bacilli</taxon>
        <taxon>Bacillales</taxon>
        <taxon>Bacillaceae</taxon>
        <taxon>Halobacillus</taxon>
    </lineage>
</organism>
<dbReference type="GO" id="GO:0016787">
    <property type="term" value="F:hydrolase activity"/>
    <property type="evidence" value="ECO:0007669"/>
    <property type="project" value="UniProtKB-KW"/>
</dbReference>
<dbReference type="Pfam" id="PF06028">
    <property type="entry name" value="DUF915"/>
    <property type="match status" value="1"/>
</dbReference>
<dbReference type="Proteomes" id="UP001596410">
    <property type="component" value="Unassembled WGS sequence"/>
</dbReference>
<dbReference type="InterPro" id="IPR010315">
    <property type="entry name" value="DUF915_hydro-like"/>
</dbReference>
<dbReference type="Gene3D" id="3.40.50.1820">
    <property type="entry name" value="alpha/beta hydrolase"/>
    <property type="match status" value="1"/>
</dbReference>
<evidence type="ECO:0000313" key="1">
    <source>
        <dbReference type="EMBL" id="MFC7063628.1"/>
    </source>
</evidence>
<dbReference type="PANTHER" id="PTHR37946">
    <property type="entry name" value="SLL1969 PROTEIN"/>
    <property type="match status" value="1"/>
</dbReference>
<dbReference type="EMBL" id="JBHSZV010000051">
    <property type="protein sequence ID" value="MFC7063628.1"/>
    <property type="molecule type" value="Genomic_DNA"/>
</dbReference>
<keyword evidence="2" id="KW-1185">Reference proteome</keyword>
<evidence type="ECO:0000313" key="2">
    <source>
        <dbReference type="Proteomes" id="UP001596410"/>
    </source>
</evidence>
<dbReference type="SUPFAM" id="SSF53474">
    <property type="entry name" value="alpha/beta-Hydrolases"/>
    <property type="match status" value="1"/>
</dbReference>
<gene>
    <name evidence="1" type="ORF">ACFQIC_17605</name>
</gene>
<accession>A0ABW2EN50</accession>
<dbReference type="InterPro" id="IPR029058">
    <property type="entry name" value="AB_hydrolase_fold"/>
</dbReference>
<dbReference type="PANTHER" id="PTHR37946:SF1">
    <property type="entry name" value="SLL1969 PROTEIN"/>
    <property type="match status" value="1"/>
</dbReference>
<comment type="caution">
    <text evidence="1">The sequence shown here is derived from an EMBL/GenBank/DDBJ whole genome shotgun (WGS) entry which is preliminary data.</text>
</comment>
<name>A0ABW2EN50_9BACI</name>
<keyword evidence="1" id="KW-0378">Hydrolase</keyword>
<proteinExistence type="predicted"/>